<protein>
    <submittedName>
        <fullName evidence="1">Methyltransferase family protein</fullName>
    </submittedName>
</protein>
<dbReference type="Proteomes" id="UP000317685">
    <property type="component" value="Unassembled WGS sequence"/>
</dbReference>
<gene>
    <name evidence="1" type="ORF">FHU34_114808</name>
</gene>
<dbReference type="AlphaFoldDB" id="A0A561W6C6"/>
<evidence type="ECO:0000313" key="2">
    <source>
        <dbReference type="Proteomes" id="UP000317685"/>
    </source>
</evidence>
<dbReference type="GO" id="GO:0032259">
    <property type="term" value="P:methylation"/>
    <property type="evidence" value="ECO:0007669"/>
    <property type="project" value="UniProtKB-KW"/>
</dbReference>
<keyword evidence="2" id="KW-1185">Reference proteome</keyword>
<accession>A0A561W6C6</accession>
<keyword evidence="1" id="KW-0808">Transferase</keyword>
<dbReference type="Gene3D" id="3.40.50.150">
    <property type="entry name" value="Vaccinia Virus protein VP39"/>
    <property type="match status" value="1"/>
</dbReference>
<sequence>MLTSLQVLSTLRAKGWHRSVSGGAPSGSDGGPRPWLTYGAMHWLATHVGADRRVFEYGAGSSTAWFADALRVREIVAVEHDADWFRRVPQPRHGRVLHVPCDGTWWEADGSAPYVRAIEEGAPWDVIIIDGMARTTCSRLAQEYLTPSGLVVLDDTDRPTTRPADDALTAQGFGRLDFWGFKPGLGVDACTTVFSRDFNAWMVPATDAVR</sequence>
<organism evidence="1 2">
    <name type="scientific">Micromonospora taraxaci</name>
    <dbReference type="NCBI Taxonomy" id="1316803"/>
    <lineage>
        <taxon>Bacteria</taxon>
        <taxon>Bacillati</taxon>
        <taxon>Actinomycetota</taxon>
        <taxon>Actinomycetes</taxon>
        <taxon>Micromonosporales</taxon>
        <taxon>Micromonosporaceae</taxon>
        <taxon>Micromonospora</taxon>
    </lineage>
</organism>
<dbReference type="EMBL" id="VIWZ01000001">
    <property type="protein sequence ID" value="TWG19426.1"/>
    <property type="molecule type" value="Genomic_DNA"/>
</dbReference>
<dbReference type="GO" id="GO:0008168">
    <property type="term" value="F:methyltransferase activity"/>
    <property type="evidence" value="ECO:0007669"/>
    <property type="project" value="UniProtKB-KW"/>
</dbReference>
<dbReference type="RefSeq" id="WP_357932226.1">
    <property type="nucleotide sequence ID" value="NZ_JBEZJC010000005.1"/>
</dbReference>
<keyword evidence="1" id="KW-0489">Methyltransferase</keyword>
<evidence type="ECO:0000313" key="1">
    <source>
        <dbReference type="EMBL" id="TWG19426.1"/>
    </source>
</evidence>
<dbReference type="SUPFAM" id="SSF53335">
    <property type="entry name" value="S-adenosyl-L-methionine-dependent methyltransferases"/>
    <property type="match status" value="1"/>
</dbReference>
<proteinExistence type="predicted"/>
<reference evidence="1 2" key="1">
    <citation type="submission" date="2019-06" db="EMBL/GenBank/DDBJ databases">
        <title>Sequencing the genomes of 1000 actinobacteria strains.</title>
        <authorList>
            <person name="Klenk H.-P."/>
        </authorList>
    </citation>
    <scope>NUCLEOTIDE SEQUENCE [LARGE SCALE GENOMIC DNA]</scope>
    <source>
        <strain evidence="1 2">DSM 45885</strain>
    </source>
</reference>
<comment type="caution">
    <text evidence="1">The sequence shown here is derived from an EMBL/GenBank/DDBJ whole genome shotgun (WGS) entry which is preliminary data.</text>
</comment>
<dbReference type="InterPro" id="IPR029063">
    <property type="entry name" value="SAM-dependent_MTases_sf"/>
</dbReference>
<name>A0A561W6C6_9ACTN</name>